<dbReference type="RefSeq" id="WP_317776161.1">
    <property type="nucleotide sequence ID" value="NZ_JAWMAJ010000388.1"/>
</dbReference>
<organism evidence="6 7">
    <name type="scientific">Streptomyces prunicolor</name>
    <dbReference type="NCBI Taxonomy" id="67348"/>
    <lineage>
        <taxon>Bacteria</taxon>
        <taxon>Bacillati</taxon>
        <taxon>Actinomycetota</taxon>
        <taxon>Actinomycetes</taxon>
        <taxon>Kitasatosporales</taxon>
        <taxon>Streptomycetaceae</taxon>
        <taxon>Streptomyces</taxon>
    </lineage>
</organism>
<evidence type="ECO:0000256" key="3">
    <source>
        <dbReference type="ARBA" id="ARBA00023163"/>
    </source>
</evidence>
<keyword evidence="7" id="KW-1185">Reference proteome</keyword>
<comment type="caution">
    <text evidence="6">The sequence shown here is derived from an EMBL/GenBank/DDBJ whole genome shotgun (WGS) entry which is preliminary data.</text>
</comment>
<dbReference type="PANTHER" id="PTHR30055:SF151">
    <property type="entry name" value="TRANSCRIPTIONAL REGULATORY PROTEIN"/>
    <property type="match status" value="1"/>
</dbReference>
<dbReference type="SUPFAM" id="SSF46689">
    <property type="entry name" value="Homeodomain-like"/>
    <property type="match status" value="1"/>
</dbReference>
<evidence type="ECO:0000313" key="7">
    <source>
        <dbReference type="Proteomes" id="UP001187346"/>
    </source>
</evidence>
<evidence type="ECO:0000259" key="5">
    <source>
        <dbReference type="PROSITE" id="PS50977"/>
    </source>
</evidence>
<dbReference type="InterPro" id="IPR001647">
    <property type="entry name" value="HTH_TetR"/>
</dbReference>
<dbReference type="InterPro" id="IPR004111">
    <property type="entry name" value="Repressor_TetR_C"/>
</dbReference>
<gene>
    <name evidence="6" type="ORF">R5A26_49020</name>
</gene>
<dbReference type="PROSITE" id="PS50977">
    <property type="entry name" value="HTH_TETR_2"/>
    <property type="match status" value="1"/>
</dbReference>
<dbReference type="InterPro" id="IPR009057">
    <property type="entry name" value="Homeodomain-like_sf"/>
</dbReference>
<dbReference type="EMBL" id="JAWMAJ010000388">
    <property type="protein sequence ID" value="MDV7223885.1"/>
    <property type="molecule type" value="Genomic_DNA"/>
</dbReference>
<dbReference type="InterPro" id="IPR050109">
    <property type="entry name" value="HTH-type_TetR-like_transc_reg"/>
</dbReference>
<feature type="domain" description="HTH tetR-type" evidence="5">
    <location>
        <begin position="5"/>
        <end position="65"/>
    </location>
</feature>
<evidence type="ECO:0000256" key="1">
    <source>
        <dbReference type="ARBA" id="ARBA00023015"/>
    </source>
</evidence>
<dbReference type="InterPro" id="IPR036271">
    <property type="entry name" value="Tet_transcr_reg_TetR-rel_C_sf"/>
</dbReference>
<accession>A0ABU4FTI4</accession>
<dbReference type="Pfam" id="PF02909">
    <property type="entry name" value="TetR_C_1"/>
    <property type="match status" value="1"/>
</dbReference>
<dbReference type="SUPFAM" id="SSF48498">
    <property type="entry name" value="Tetracyclin repressor-like, C-terminal domain"/>
    <property type="match status" value="1"/>
</dbReference>
<name>A0ABU4FTI4_9ACTN</name>
<keyword evidence="2 4" id="KW-0238">DNA-binding</keyword>
<evidence type="ECO:0000313" key="6">
    <source>
        <dbReference type="EMBL" id="MDV7223885.1"/>
    </source>
</evidence>
<feature type="DNA-binding region" description="H-T-H motif" evidence="4">
    <location>
        <begin position="28"/>
        <end position="47"/>
    </location>
</feature>
<proteinExistence type="predicted"/>
<dbReference type="Proteomes" id="UP001187346">
    <property type="component" value="Unassembled WGS sequence"/>
</dbReference>
<evidence type="ECO:0000256" key="2">
    <source>
        <dbReference type="ARBA" id="ARBA00023125"/>
    </source>
</evidence>
<dbReference type="Pfam" id="PF00440">
    <property type="entry name" value="TetR_N"/>
    <property type="match status" value="1"/>
</dbReference>
<evidence type="ECO:0000256" key="4">
    <source>
        <dbReference type="PROSITE-ProRule" id="PRU00335"/>
    </source>
</evidence>
<sequence>MTPRRISRDQVLDVTWELATRKGLSAVTMRAVAQELDVNPMTLYRHVGDKQGLLDGLVERLLLEIEVPGLGLGWREQLRLLGRSMRATARRHPDLFLLLFQRPAVTPEAVGPRNAVYGALRAAGLQEERIPRAERLLSTFMLGFAASEAGGRFRDSDPDEDMAFAEDLIVRVLAEG</sequence>
<dbReference type="Gene3D" id="1.10.357.10">
    <property type="entry name" value="Tetracycline Repressor, domain 2"/>
    <property type="match status" value="1"/>
</dbReference>
<keyword evidence="3" id="KW-0804">Transcription</keyword>
<keyword evidence="1" id="KW-0805">Transcription regulation</keyword>
<protein>
    <submittedName>
        <fullName evidence="6">TetR/AcrR family transcriptional regulator C-terminal domain-containing protein</fullName>
    </submittedName>
</protein>
<reference evidence="6 7" key="1">
    <citation type="submission" date="2023-10" db="EMBL/GenBank/DDBJ databases">
        <title>Characterization of rhizosphere-enriched actinobacteria from wheat plants lab-grown on chernevaya soil.</title>
        <authorList>
            <person name="Tikhonova E.N."/>
            <person name="Konopkin A."/>
            <person name="Kravchenko I.K."/>
        </authorList>
    </citation>
    <scope>NUCLEOTIDE SEQUENCE [LARGE SCALE GENOMIC DNA]</scope>
    <source>
        <strain evidence="6 7">RR29</strain>
    </source>
</reference>
<dbReference type="PANTHER" id="PTHR30055">
    <property type="entry name" value="HTH-TYPE TRANSCRIPTIONAL REGULATOR RUTR"/>
    <property type="match status" value="1"/>
</dbReference>